<dbReference type="GeneID" id="108414725"/>
<keyword evidence="10" id="KW-0333">Golgi apparatus</keyword>
<evidence type="ECO:0000256" key="14">
    <source>
        <dbReference type="ARBA" id="ARBA00073539"/>
    </source>
</evidence>
<evidence type="ECO:0000256" key="15">
    <source>
        <dbReference type="ARBA" id="ARBA00077278"/>
    </source>
</evidence>
<name>A0AAR2IRN2_PYGNA</name>
<dbReference type="GO" id="GO:0005829">
    <property type="term" value="C:cytosol"/>
    <property type="evidence" value="ECO:0007669"/>
    <property type="project" value="UniProtKB-SubCell"/>
</dbReference>
<keyword evidence="16" id="KW-0812">Transmembrane</keyword>
<feature type="transmembrane region" description="Helical" evidence="16">
    <location>
        <begin position="284"/>
        <end position="305"/>
    </location>
</feature>
<evidence type="ECO:0000256" key="16">
    <source>
        <dbReference type="SAM" id="Phobius"/>
    </source>
</evidence>
<evidence type="ECO:0000256" key="8">
    <source>
        <dbReference type="ARBA" id="ARBA00022741"/>
    </source>
</evidence>
<reference evidence="18" key="2">
    <citation type="submission" date="2025-08" db="UniProtKB">
        <authorList>
            <consortium name="Ensembl"/>
        </authorList>
    </citation>
    <scope>IDENTIFICATION</scope>
</reference>
<evidence type="ECO:0000313" key="19">
    <source>
        <dbReference type="Proteomes" id="UP001501920"/>
    </source>
</evidence>
<evidence type="ECO:0000256" key="10">
    <source>
        <dbReference type="ARBA" id="ARBA00023034"/>
    </source>
</evidence>
<evidence type="ECO:0000256" key="2">
    <source>
        <dbReference type="ARBA" id="ARBA00004240"/>
    </source>
</evidence>
<dbReference type="GO" id="GO:0005794">
    <property type="term" value="C:Golgi apparatus"/>
    <property type="evidence" value="ECO:0007669"/>
    <property type="project" value="UniProtKB-SubCell"/>
</dbReference>
<dbReference type="SUPFAM" id="SSF52540">
    <property type="entry name" value="P-loop containing nucleoside triphosphate hydrolases"/>
    <property type="match status" value="1"/>
</dbReference>
<feature type="transmembrane region" description="Helical" evidence="16">
    <location>
        <begin position="257"/>
        <end position="277"/>
    </location>
</feature>
<keyword evidence="9" id="KW-0256">Endoplasmic reticulum</keyword>
<comment type="subcellular location">
    <subcellularLocation>
        <location evidence="3">Cytoplasm</location>
        <location evidence="3">Cytosol</location>
    </subcellularLocation>
    <subcellularLocation>
        <location evidence="2">Endoplasmic reticulum</location>
    </subcellularLocation>
    <subcellularLocation>
        <location evidence="4">Golgi apparatus</location>
    </subcellularLocation>
    <subcellularLocation>
        <location evidence="1">Mitochondrion</location>
    </subcellularLocation>
</comment>
<dbReference type="FunFam" id="3.40.50.300:FF:000536">
    <property type="entry name" value="GTPase IMAP family member 8"/>
    <property type="match status" value="1"/>
</dbReference>
<dbReference type="GeneTree" id="ENSGT01140000282522"/>
<evidence type="ECO:0000256" key="6">
    <source>
        <dbReference type="ARBA" id="ARBA00022490"/>
    </source>
</evidence>
<keyword evidence="12" id="KW-0342">GTP-binding</keyword>
<comment type="function">
    <text evidence="13">Exerts an anti-apoptotic effect in the immune system and is involved in responses to infections.</text>
</comment>
<proteinExistence type="inferred from homology"/>
<dbReference type="Gene3D" id="3.40.50.300">
    <property type="entry name" value="P-loop containing nucleotide triphosphate hydrolases"/>
    <property type="match status" value="1"/>
</dbReference>
<dbReference type="InterPro" id="IPR045058">
    <property type="entry name" value="GIMA/IAN/Toc"/>
</dbReference>
<evidence type="ECO:0000256" key="7">
    <source>
        <dbReference type="ARBA" id="ARBA00022737"/>
    </source>
</evidence>
<keyword evidence="16" id="KW-0472">Membrane</keyword>
<evidence type="ECO:0000256" key="4">
    <source>
        <dbReference type="ARBA" id="ARBA00004555"/>
    </source>
</evidence>
<keyword evidence="7" id="KW-0677">Repeat</keyword>
<evidence type="ECO:0000256" key="12">
    <source>
        <dbReference type="ARBA" id="ARBA00023134"/>
    </source>
</evidence>
<keyword evidence="8" id="KW-0547">Nucleotide-binding</keyword>
<dbReference type="GO" id="GO:0005739">
    <property type="term" value="C:mitochondrion"/>
    <property type="evidence" value="ECO:0007669"/>
    <property type="project" value="UniProtKB-SubCell"/>
</dbReference>
<dbReference type="PANTHER" id="PTHR10903:SF188">
    <property type="entry name" value="GTPASE IMAP FAMILY MEMBER 2-LIKE-RELATED"/>
    <property type="match status" value="1"/>
</dbReference>
<organism evidence="18 19">
    <name type="scientific">Pygocentrus nattereri</name>
    <name type="common">Red-bellied piranha</name>
    <dbReference type="NCBI Taxonomy" id="42514"/>
    <lineage>
        <taxon>Eukaryota</taxon>
        <taxon>Metazoa</taxon>
        <taxon>Chordata</taxon>
        <taxon>Craniata</taxon>
        <taxon>Vertebrata</taxon>
        <taxon>Euteleostomi</taxon>
        <taxon>Actinopterygii</taxon>
        <taxon>Neopterygii</taxon>
        <taxon>Teleostei</taxon>
        <taxon>Ostariophysi</taxon>
        <taxon>Characiformes</taxon>
        <taxon>Characoidei</taxon>
        <taxon>Pygocentrus</taxon>
    </lineage>
</organism>
<dbReference type="GO" id="GO:0005525">
    <property type="term" value="F:GTP binding"/>
    <property type="evidence" value="ECO:0007669"/>
    <property type="project" value="UniProtKB-KW"/>
</dbReference>
<keyword evidence="6" id="KW-0963">Cytoplasm</keyword>
<evidence type="ECO:0000256" key="9">
    <source>
        <dbReference type="ARBA" id="ARBA00022824"/>
    </source>
</evidence>
<dbReference type="RefSeq" id="XP_017543112.2">
    <property type="nucleotide sequence ID" value="XM_017687623.2"/>
</dbReference>
<sequence length="311" mass="35009">MDGWSQLFQNRVSALRIVLLGEDGAEKHSAGNTILGREAFVDHLSTKSVSSRCEKHEGTVEGRKISVISTPALFNTSRSEGKLKAEIDQCDRVSLSAPGPHVFLLVVRVGRFTDKEKNAGKWIQENFGKEALKFTMVLFTGGLHPVEMKNKNAEIQNLMEKCRAGYHVFRNNEKYERVQVSELLEKIDRLVEKNGRQHYTTKMYHRKVSKEEKRWREDERNGKAELVIKKVGKFLLKLSEVIMKALLAELCAIFRSALKGFGVGVVIIVVLSLIGTLAHSWTCFCLKALILWSGGTIGALIGLYSDTEMDR</sequence>
<evidence type="ECO:0000313" key="18">
    <source>
        <dbReference type="Ensembl" id="ENSPNAP00000042365.1"/>
    </source>
</evidence>
<evidence type="ECO:0000256" key="1">
    <source>
        <dbReference type="ARBA" id="ARBA00004173"/>
    </source>
</evidence>
<feature type="domain" description="AIG1-type G" evidence="17">
    <location>
        <begin position="12"/>
        <end position="208"/>
    </location>
</feature>
<evidence type="ECO:0000256" key="3">
    <source>
        <dbReference type="ARBA" id="ARBA00004514"/>
    </source>
</evidence>
<dbReference type="Proteomes" id="UP001501920">
    <property type="component" value="Chromosome 12"/>
</dbReference>
<keyword evidence="19" id="KW-1185">Reference proteome</keyword>
<dbReference type="InterPro" id="IPR006703">
    <property type="entry name" value="G_AIG1"/>
</dbReference>
<reference evidence="18 19" key="1">
    <citation type="submission" date="2020-10" db="EMBL/GenBank/DDBJ databases">
        <title>Pygocentrus nattereri (red-bellied piranha) genome, fPygNat1, primary haplotype.</title>
        <authorList>
            <person name="Myers G."/>
            <person name="Meyer A."/>
            <person name="Karagic N."/>
            <person name="Pippel M."/>
            <person name="Winkler S."/>
            <person name="Tracey A."/>
            <person name="Wood J."/>
            <person name="Formenti G."/>
            <person name="Howe K."/>
            <person name="Fedrigo O."/>
            <person name="Jarvis E.D."/>
        </authorList>
    </citation>
    <scope>NUCLEOTIDE SEQUENCE [LARGE SCALE GENOMIC DNA]</scope>
</reference>
<evidence type="ECO:0000256" key="11">
    <source>
        <dbReference type="ARBA" id="ARBA00023128"/>
    </source>
</evidence>
<reference evidence="18" key="3">
    <citation type="submission" date="2025-09" db="UniProtKB">
        <authorList>
            <consortium name="Ensembl"/>
        </authorList>
    </citation>
    <scope>IDENTIFICATION</scope>
</reference>
<dbReference type="PANTHER" id="PTHR10903">
    <property type="entry name" value="GTPASE, IMAP FAMILY MEMBER-RELATED"/>
    <property type="match status" value="1"/>
</dbReference>
<dbReference type="InterPro" id="IPR027417">
    <property type="entry name" value="P-loop_NTPase"/>
</dbReference>
<evidence type="ECO:0000256" key="13">
    <source>
        <dbReference type="ARBA" id="ARBA00056809"/>
    </source>
</evidence>
<accession>A0AAR2IRN2</accession>
<dbReference type="Ensembl" id="ENSPNAT00000054114.1">
    <property type="protein sequence ID" value="ENSPNAP00000042365.1"/>
    <property type="gene ID" value="ENSPNAG00000015728.2"/>
</dbReference>
<protein>
    <recommendedName>
        <fullName evidence="14">GTPase IMAP family member 8</fullName>
    </recommendedName>
    <alternativeName>
        <fullName evidence="15">Immune-associated nucleotide-binding protein 9</fullName>
    </alternativeName>
</protein>
<evidence type="ECO:0000256" key="5">
    <source>
        <dbReference type="ARBA" id="ARBA00008535"/>
    </source>
</evidence>
<keyword evidence="16" id="KW-1133">Transmembrane helix</keyword>
<keyword evidence="11" id="KW-0496">Mitochondrion</keyword>
<dbReference type="GO" id="GO:0005783">
    <property type="term" value="C:endoplasmic reticulum"/>
    <property type="evidence" value="ECO:0007669"/>
    <property type="project" value="UniProtKB-SubCell"/>
</dbReference>
<comment type="similarity">
    <text evidence="5">Belongs to the TRAFAC class TrmE-Era-EngA-EngB-Septin-like GTPase superfamily. AIG1/Toc34/Toc159-like paraseptin GTPase family. IAN subfamily.</text>
</comment>
<dbReference type="PROSITE" id="PS51720">
    <property type="entry name" value="G_AIG1"/>
    <property type="match status" value="1"/>
</dbReference>
<evidence type="ECO:0000259" key="17">
    <source>
        <dbReference type="PROSITE" id="PS51720"/>
    </source>
</evidence>
<dbReference type="AlphaFoldDB" id="A0AAR2IRN2"/>
<dbReference type="Pfam" id="PF04548">
    <property type="entry name" value="AIG1"/>
    <property type="match status" value="1"/>
</dbReference>